<protein>
    <recommendedName>
        <fullName evidence="3">NAD-dependent epimerase/dehydratase domain-containing protein</fullName>
    </recommendedName>
</protein>
<proteinExistence type="predicted"/>
<evidence type="ECO:0000256" key="1">
    <source>
        <dbReference type="SAM" id="MobiDB-lite"/>
    </source>
</evidence>
<dbReference type="SUPFAM" id="SSF51735">
    <property type="entry name" value="NAD(P)-binding Rossmann-fold domains"/>
    <property type="match status" value="1"/>
</dbReference>
<name>A0A382DX88_9ZZZZ</name>
<organism evidence="2">
    <name type="scientific">marine metagenome</name>
    <dbReference type="NCBI Taxonomy" id="408172"/>
    <lineage>
        <taxon>unclassified sequences</taxon>
        <taxon>metagenomes</taxon>
        <taxon>ecological metagenomes</taxon>
    </lineage>
</organism>
<feature type="region of interest" description="Disordered" evidence="1">
    <location>
        <begin position="340"/>
        <end position="370"/>
    </location>
</feature>
<evidence type="ECO:0000313" key="2">
    <source>
        <dbReference type="EMBL" id="SVB43060.1"/>
    </source>
</evidence>
<gene>
    <name evidence="2" type="ORF">METZ01_LOCUS195914</name>
</gene>
<reference evidence="2" key="1">
    <citation type="submission" date="2018-05" db="EMBL/GenBank/DDBJ databases">
        <authorList>
            <person name="Lanie J.A."/>
            <person name="Ng W.-L."/>
            <person name="Kazmierczak K.M."/>
            <person name="Andrzejewski T.M."/>
            <person name="Davidsen T.M."/>
            <person name="Wayne K.J."/>
            <person name="Tettelin H."/>
            <person name="Glass J.I."/>
            <person name="Rusch D."/>
            <person name="Podicherti R."/>
            <person name="Tsui H.-C.T."/>
            <person name="Winkler M.E."/>
        </authorList>
    </citation>
    <scope>NUCLEOTIDE SEQUENCE</scope>
</reference>
<accession>A0A382DX88</accession>
<dbReference type="Gene3D" id="3.40.50.720">
    <property type="entry name" value="NAD(P)-binding Rossmann-like Domain"/>
    <property type="match status" value="2"/>
</dbReference>
<dbReference type="InterPro" id="IPR036291">
    <property type="entry name" value="NAD(P)-bd_dom_sf"/>
</dbReference>
<sequence>MARPTDQPTALVIGGTGPTGPSIVHGLEVRGHRVTVFHTGRHELDEVAHVEHIHGDPFSKDGVVTALGERTFDVVVACYGRLRTIAEVLAGRCERFISVGGTPSYRGYFDPTRFDPVGLPVPTGEDAPRSGEDDDGKSYRVARTEDLLFEQQPDSIHLRYPFVYGPRQVAPLDWCIVRRILDQRPAIIVPEAGLMAETRSYSENAAHVVLCAVDTPAAGGRCFNVGDEESLTIAQRIALICSELGHEMEVVGMPTDLALPARPLMMQVEPGHRILDLSATRDVLGYRDLVPAREAVRIAARWLADNPLEPGGTQENVLEDPFDYGQEDRLLNWWRSATADPPDLDYPDEPGYGAYYSGPGTSRRRSDTRI</sequence>
<evidence type="ECO:0008006" key="3">
    <source>
        <dbReference type="Google" id="ProtNLM"/>
    </source>
</evidence>
<dbReference type="EMBL" id="UINC01041585">
    <property type="protein sequence ID" value="SVB43060.1"/>
    <property type="molecule type" value="Genomic_DNA"/>
</dbReference>
<dbReference type="AlphaFoldDB" id="A0A382DX88"/>